<comment type="caution">
    <text evidence="1">The sequence shown here is derived from an EMBL/GenBank/DDBJ whole genome shotgun (WGS) entry which is preliminary data.</text>
</comment>
<organism evidence="1 2">
    <name type="scientific">Solanum bulbocastanum</name>
    <name type="common">Wild potato</name>
    <dbReference type="NCBI Taxonomy" id="147425"/>
    <lineage>
        <taxon>Eukaryota</taxon>
        <taxon>Viridiplantae</taxon>
        <taxon>Streptophyta</taxon>
        <taxon>Embryophyta</taxon>
        <taxon>Tracheophyta</taxon>
        <taxon>Spermatophyta</taxon>
        <taxon>Magnoliopsida</taxon>
        <taxon>eudicotyledons</taxon>
        <taxon>Gunneridae</taxon>
        <taxon>Pentapetalae</taxon>
        <taxon>asterids</taxon>
        <taxon>lamiids</taxon>
        <taxon>Solanales</taxon>
        <taxon>Solanaceae</taxon>
        <taxon>Solanoideae</taxon>
        <taxon>Solaneae</taxon>
        <taxon>Solanum</taxon>
    </lineage>
</organism>
<evidence type="ECO:0000313" key="2">
    <source>
        <dbReference type="Proteomes" id="UP001371456"/>
    </source>
</evidence>
<dbReference type="EMBL" id="JBANQN010000003">
    <property type="protein sequence ID" value="KAK6793735.1"/>
    <property type="molecule type" value="Genomic_DNA"/>
</dbReference>
<evidence type="ECO:0000313" key="1">
    <source>
        <dbReference type="EMBL" id="KAK6793735.1"/>
    </source>
</evidence>
<gene>
    <name evidence="1" type="ORF">RDI58_007188</name>
</gene>
<dbReference type="Proteomes" id="UP001371456">
    <property type="component" value="Unassembled WGS sequence"/>
</dbReference>
<reference evidence="1 2" key="1">
    <citation type="submission" date="2024-02" db="EMBL/GenBank/DDBJ databases">
        <title>de novo genome assembly of Solanum bulbocastanum strain 11H21.</title>
        <authorList>
            <person name="Hosaka A.J."/>
        </authorList>
    </citation>
    <scope>NUCLEOTIDE SEQUENCE [LARGE SCALE GENOMIC DNA]</scope>
    <source>
        <tissue evidence="1">Young leaves</tissue>
    </source>
</reference>
<protein>
    <submittedName>
        <fullName evidence="1">Uncharacterized protein</fullName>
    </submittedName>
</protein>
<accession>A0AAN8YID1</accession>
<sequence>METFNCDDGNNDGSSKKNEHFLDIFSETVRPSKGAYHAIPKKDFVMSRRYLLNKCEEAEHFIKEHKEEMIKQGVGNIIQFYTKGKSIQVVKLYLLAMEPDLRGWKCLGCIFNGVRYHIQSHDELCKYQNSGTVVEGYHEMRFWYKDDYFVLATHLKQMQAFTLQLPRQSEALHLKTTHYNEEFHLSSKQRQVSVMSSITSYVKDSVSEFNST</sequence>
<dbReference type="AlphaFoldDB" id="A0AAN8YID1"/>
<keyword evidence="2" id="KW-1185">Reference proteome</keyword>
<name>A0AAN8YID1_SOLBU</name>
<proteinExistence type="predicted"/>